<evidence type="ECO:0000313" key="3">
    <source>
        <dbReference type="EMBL" id="SPF56172.1"/>
    </source>
</evidence>
<dbReference type="PROSITE" id="PS51186">
    <property type="entry name" value="GNAT"/>
    <property type="match status" value="1"/>
</dbReference>
<keyword evidence="1" id="KW-0808">Transferase</keyword>
<dbReference type="SUPFAM" id="SSF55729">
    <property type="entry name" value="Acyl-CoA N-acyltransferases (Nat)"/>
    <property type="match status" value="1"/>
</dbReference>
<accession>A0A2U3LWK6</accession>
<dbReference type="InterPro" id="IPR000182">
    <property type="entry name" value="GNAT_dom"/>
</dbReference>
<proteinExistence type="predicted"/>
<organism evidence="3 4">
    <name type="scientific">Candidatus Desulfosporosinus infrequens</name>
    <dbReference type="NCBI Taxonomy" id="2043169"/>
    <lineage>
        <taxon>Bacteria</taxon>
        <taxon>Bacillati</taxon>
        <taxon>Bacillota</taxon>
        <taxon>Clostridia</taxon>
        <taxon>Eubacteriales</taxon>
        <taxon>Desulfitobacteriaceae</taxon>
        <taxon>Desulfosporosinus</taxon>
    </lineage>
</organism>
<dbReference type="PANTHER" id="PTHR13947">
    <property type="entry name" value="GNAT FAMILY N-ACETYLTRANSFERASE"/>
    <property type="match status" value="1"/>
</dbReference>
<dbReference type="EMBL" id="OMOF01000872">
    <property type="protein sequence ID" value="SPF56172.1"/>
    <property type="molecule type" value="Genomic_DNA"/>
</dbReference>
<dbReference type="Pfam" id="PF00583">
    <property type="entry name" value="Acetyltransf_1"/>
    <property type="match status" value="1"/>
</dbReference>
<gene>
    <name evidence="3" type="ORF">SBF1_8840001</name>
</gene>
<dbReference type="AlphaFoldDB" id="A0A2U3LWK6"/>
<name>A0A2U3LWK6_9FIRM</name>
<protein>
    <recommendedName>
        <fullName evidence="2">N-acetyltransferase domain-containing protein</fullName>
    </recommendedName>
</protein>
<dbReference type="PANTHER" id="PTHR13947:SF37">
    <property type="entry name" value="LD18367P"/>
    <property type="match status" value="1"/>
</dbReference>
<reference evidence="4" key="1">
    <citation type="submission" date="2018-02" db="EMBL/GenBank/DDBJ databases">
        <authorList>
            <person name="Hausmann B."/>
        </authorList>
    </citation>
    <scope>NUCLEOTIDE SEQUENCE [LARGE SCALE GENOMIC DNA]</scope>
    <source>
        <strain evidence="4">Peat soil MAG SbF1</strain>
    </source>
</reference>
<feature type="domain" description="N-acetyltransferase" evidence="2">
    <location>
        <begin position="1"/>
        <end position="151"/>
    </location>
</feature>
<sequence length="151" mass="17468">MNIKVERTSTENADFKILEKKLDEELYTIYGDIQKKSFSPYNIVKDLRTIIIYDTNNPIASGCLKFIDNDLAELKRMFVTPENRGKGISKRVIKELEKWAIDCNIKTLVLQTGVKQNVAINLYMTMGYVKIENFEPYVTDTNSICMKKDLL</sequence>
<evidence type="ECO:0000313" key="4">
    <source>
        <dbReference type="Proteomes" id="UP000238916"/>
    </source>
</evidence>
<dbReference type="OrthoDB" id="67353at2"/>
<dbReference type="GO" id="GO:0008080">
    <property type="term" value="F:N-acetyltransferase activity"/>
    <property type="evidence" value="ECO:0007669"/>
    <property type="project" value="InterPro"/>
</dbReference>
<evidence type="ECO:0000256" key="1">
    <source>
        <dbReference type="ARBA" id="ARBA00022679"/>
    </source>
</evidence>
<dbReference type="InterPro" id="IPR016181">
    <property type="entry name" value="Acyl_CoA_acyltransferase"/>
</dbReference>
<dbReference type="CDD" id="cd04301">
    <property type="entry name" value="NAT_SF"/>
    <property type="match status" value="1"/>
</dbReference>
<dbReference type="Proteomes" id="UP000238916">
    <property type="component" value="Unassembled WGS sequence"/>
</dbReference>
<dbReference type="Gene3D" id="3.40.630.30">
    <property type="match status" value="1"/>
</dbReference>
<dbReference type="InterPro" id="IPR050769">
    <property type="entry name" value="NAT_camello-type"/>
</dbReference>
<evidence type="ECO:0000259" key="2">
    <source>
        <dbReference type="PROSITE" id="PS51186"/>
    </source>
</evidence>